<evidence type="ECO:0000256" key="5">
    <source>
        <dbReference type="SAM" id="MobiDB-lite"/>
    </source>
</evidence>
<name>A0A6J2X241_SITOR</name>
<dbReference type="GeneID" id="115874085"/>
<evidence type="ECO:0000256" key="4">
    <source>
        <dbReference type="PROSITE-ProRule" id="PRU00146"/>
    </source>
</evidence>
<dbReference type="InParanoid" id="A0A6J2X241"/>
<sequence>MTNLLPTPDFSIKKQLTPRRKAVNYKAQVLKRDLFSEKSSSQRILQSSKPRSTKKTENVEDLSSWMCIVCGVARVEDMRQCSTCKKWVHEDCVGLTAKDRDEFECPNCSP</sequence>
<dbReference type="KEGG" id="soy:115874085"/>
<dbReference type="OrthoDB" id="6781030at2759"/>
<dbReference type="InterPro" id="IPR011011">
    <property type="entry name" value="Znf_FYVE_PHD"/>
</dbReference>
<dbReference type="Proteomes" id="UP000504635">
    <property type="component" value="Unplaced"/>
</dbReference>
<reference evidence="8" key="1">
    <citation type="submission" date="2025-08" db="UniProtKB">
        <authorList>
            <consortium name="RefSeq"/>
        </authorList>
    </citation>
    <scope>IDENTIFICATION</scope>
    <source>
        <tissue evidence="8">Gonads</tissue>
    </source>
</reference>
<gene>
    <name evidence="8" type="primary">LOC115874085</name>
</gene>
<evidence type="ECO:0000256" key="3">
    <source>
        <dbReference type="ARBA" id="ARBA00022833"/>
    </source>
</evidence>
<organism evidence="7 8">
    <name type="scientific">Sitophilus oryzae</name>
    <name type="common">Rice weevil</name>
    <name type="synonym">Curculio oryzae</name>
    <dbReference type="NCBI Taxonomy" id="7048"/>
    <lineage>
        <taxon>Eukaryota</taxon>
        <taxon>Metazoa</taxon>
        <taxon>Ecdysozoa</taxon>
        <taxon>Arthropoda</taxon>
        <taxon>Hexapoda</taxon>
        <taxon>Insecta</taxon>
        <taxon>Pterygota</taxon>
        <taxon>Neoptera</taxon>
        <taxon>Endopterygota</taxon>
        <taxon>Coleoptera</taxon>
        <taxon>Polyphaga</taxon>
        <taxon>Cucujiformia</taxon>
        <taxon>Curculionidae</taxon>
        <taxon>Dryophthorinae</taxon>
        <taxon>Sitophilus</taxon>
    </lineage>
</organism>
<evidence type="ECO:0000313" key="7">
    <source>
        <dbReference type="Proteomes" id="UP000504635"/>
    </source>
</evidence>
<feature type="domain" description="PHD-type" evidence="6">
    <location>
        <begin position="64"/>
        <end position="110"/>
    </location>
</feature>
<evidence type="ECO:0000256" key="1">
    <source>
        <dbReference type="ARBA" id="ARBA00022723"/>
    </source>
</evidence>
<dbReference type="GO" id="GO:0008270">
    <property type="term" value="F:zinc ion binding"/>
    <property type="evidence" value="ECO:0007669"/>
    <property type="project" value="UniProtKB-KW"/>
</dbReference>
<dbReference type="Pfam" id="PF00628">
    <property type="entry name" value="PHD"/>
    <property type="match status" value="1"/>
</dbReference>
<dbReference type="SUPFAM" id="SSF57903">
    <property type="entry name" value="FYVE/PHD zinc finger"/>
    <property type="match status" value="1"/>
</dbReference>
<dbReference type="SMART" id="SM00249">
    <property type="entry name" value="PHD"/>
    <property type="match status" value="1"/>
</dbReference>
<evidence type="ECO:0000256" key="2">
    <source>
        <dbReference type="ARBA" id="ARBA00022771"/>
    </source>
</evidence>
<feature type="compositionally biased region" description="Polar residues" evidence="5">
    <location>
        <begin position="37"/>
        <end position="50"/>
    </location>
</feature>
<protein>
    <submittedName>
        <fullName evidence="8">Uncharacterized protein LOC115874085</fullName>
    </submittedName>
</protein>
<evidence type="ECO:0000313" key="8">
    <source>
        <dbReference type="RefSeq" id="XP_030745009.1"/>
    </source>
</evidence>
<dbReference type="InterPro" id="IPR001965">
    <property type="entry name" value="Znf_PHD"/>
</dbReference>
<proteinExistence type="predicted"/>
<dbReference type="CDD" id="cd15489">
    <property type="entry name" value="PHD_SF"/>
    <property type="match status" value="1"/>
</dbReference>
<dbReference type="InterPro" id="IPR019787">
    <property type="entry name" value="Znf_PHD-finger"/>
</dbReference>
<feature type="region of interest" description="Disordered" evidence="5">
    <location>
        <begin position="36"/>
        <end position="59"/>
    </location>
</feature>
<keyword evidence="2 4" id="KW-0863">Zinc-finger</keyword>
<dbReference type="Gene3D" id="3.30.40.10">
    <property type="entry name" value="Zinc/RING finger domain, C3HC4 (zinc finger)"/>
    <property type="match status" value="1"/>
</dbReference>
<dbReference type="InterPro" id="IPR013083">
    <property type="entry name" value="Znf_RING/FYVE/PHD"/>
</dbReference>
<accession>A0A6J2X241</accession>
<dbReference type="RefSeq" id="XP_030745009.1">
    <property type="nucleotide sequence ID" value="XM_030889149.1"/>
</dbReference>
<evidence type="ECO:0000259" key="6">
    <source>
        <dbReference type="PROSITE" id="PS50016"/>
    </source>
</evidence>
<keyword evidence="7" id="KW-1185">Reference proteome</keyword>
<keyword evidence="3" id="KW-0862">Zinc</keyword>
<keyword evidence="1" id="KW-0479">Metal-binding</keyword>
<dbReference type="PROSITE" id="PS50016">
    <property type="entry name" value="ZF_PHD_2"/>
    <property type="match status" value="1"/>
</dbReference>
<dbReference type="AlphaFoldDB" id="A0A6J2X241"/>